<reference evidence="2 3" key="1">
    <citation type="journal article" date="2014" name="Int. J. Syst. Evol. Microbiol.">
        <title>Carboxylicivirga gen. nov. in the family Marinilabiliaceae with two novel species, Carboxylicivirga mesophila sp. nov. and Carboxylicivirga taeanensis sp. nov., and reclassification of Cytophaga fermentans as Saccharicrinis fermentans gen. nov., comb. nov.</title>
        <authorList>
            <person name="Yang S.H."/>
            <person name="Seo H.S."/>
            <person name="Woo J.H."/>
            <person name="Oh H.M."/>
            <person name="Jang H."/>
            <person name="Lee J.H."/>
            <person name="Kim S.J."/>
            <person name="Kwon K.K."/>
        </authorList>
    </citation>
    <scope>NUCLEOTIDE SEQUENCE [LARGE SCALE GENOMIC DNA]</scope>
    <source>
        <strain evidence="2 3">JCM 18290</strain>
    </source>
</reference>
<feature type="transmembrane region" description="Helical" evidence="1">
    <location>
        <begin position="15"/>
        <end position="34"/>
    </location>
</feature>
<evidence type="ECO:0000256" key="1">
    <source>
        <dbReference type="SAM" id="Phobius"/>
    </source>
</evidence>
<organism evidence="2 3">
    <name type="scientific">Carboxylicivirga mesophila</name>
    <dbReference type="NCBI Taxonomy" id="1166478"/>
    <lineage>
        <taxon>Bacteria</taxon>
        <taxon>Pseudomonadati</taxon>
        <taxon>Bacteroidota</taxon>
        <taxon>Bacteroidia</taxon>
        <taxon>Marinilabiliales</taxon>
        <taxon>Marinilabiliaceae</taxon>
        <taxon>Carboxylicivirga</taxon>
    </lineage>
</organism>
<evidence type="ECO:0000313" key="3">
    <source>
        <dbReference type="Proteomes" id="UP000721861"/>
    </source>
</evidence>
<name>A0ABS5K708_9BACT</name>
<dbReference type="RefSeq" id="WP_212226252.1">
    <property type="nucleotide sequence ID" value="NZ_JAGUCN010000004.1"/>
</dbReference>
<accession>A0ABS5K708</accession>
<dbReference type="Proteomes" id="UP000721861">
    <property type="component" value="Unassembled WGS sequence"/>
</dbReference>
<dbReference type="NCBIfam" id="TIGR03781">
    <property type="entry name" value="Bac_Flav_CT_K"/>
    <property type="match status" value="1"/>
</dbReference>
<comment type="caution">
    <text evidence="2">The sequence shown here is derived from an EMBL/GenBank/DDBJ whole genome shotgun (WGS) entry which is preliminary data.</text>
</comment>
<keyword evidence="1" id="KW-0812">Transmembrane</keyword>
<proteinExistence type="predicted"/>
<dbReference type="InterPro" id="IPR022276">
    <property type="entry name" value="Conjug_transposon_TraK"/>
</dbReference>
<keyword evidence="3" id="KW-1185">Reference proteome</keyword>
<sequence>MQQLIHIQRQFRMTVYVLLATTMLSIGAGLYTYITSLQMVKESRQKIYVLDNGQSLLLALRADISENRSAEARHHVKRFHELFFTLEPDKAYIENNIREALYLADKSAMKQYRTFKENNLYNRVIASDISMTLQSDSIRVDFSTYPYRFHYYGRQKIVRKSNTTIRQLITSGQLRNISRTDNNTHGFLIEGWMINDNSDLQTTRRTNF</sequence>
<protein>
    <submittedName>
        <fullName evidence="2">Conjugative transposon protein TraK</fullName>
    </submittedName>
</protein>
<gene>
    <name evidence="2" type="primary">traK</name>
    <name evidence="2" type="ORF">KEM09_04825</name>
</gene>
<dbReference type="EMBL" id="JAGUCN010000004">
    <property type="protein sequence ID" value="MBS2210712.1"/>
    <property type="molecule type" value="Genomic_DNA"/>
</dbReference>
<keyword evidence="1" id="KW-0472">Membrane</keyword>
<evidence type="ECO:0000313" key="2">
    <source>
        <dbReference type="EMBL" id="MBS2210712.1"/>
    </source>
</evidence>
<keyword evidence="1" id="KW-1133">Transmembrane helix</keyword>